<evidence type="ECO:0000256" key="1">
    <source>
        <dbReference type="ARBA" id="ARBA00006499"/>
    </source>
</evidence>
<proteinExistence type="inferred from homology"/>
<dbReference type="Gene3D" id="3.40.50.1820">
    <property type="entry name" value="alpha/beta hydrolase"/>
    <property type="match status" value="1"/>
</dbReference>
<dbReference type="Pfam" id="PF02230">
    <property type="entry name" value="Abhydrolase_2"/>
    <property type="match status" value="1"/>
</dbReference>
<dbReference type="InterPro" id="IPR029058">
    <property type="entry name" value="AB_hydrolase_fold"/>
</dbReference>
<reference evidence="4" key="1">
    <citation type="submission" date="2020-05" db="EMBL/GenBank/DDBJ databases">
        <authorList>
            <person name="Chiriac C."/>
            <person name="Salcher M."/>
            <person name="Ghai R."/>
            <person name="Kavagutti S V."/>
        </authorList>
    </citation>
    <scope>NUCLEOTIDE SEQUENCE</scope>
</reference>
<dbReference type="PANTHER" id="PTHR10655">
    <property type="entry name" value="LYSOPHOSPHOLIPASE-RELATED"/>
    <property type="match status" value="1"/>
</dbReference>
<dbReference type="PANTHER" id="PTHR10655:SF17">
    <property type="entry name" value="LYSOPHOSPHOLIPASE-LIKE PROTEIN 1"/>
    <property type="match status" value="1"/>
</dbReference>
<accession>A0A6J7KF07</accession>
<feature type="domain" description="Phospholipase/carboxylesterase/thioesterase" evidence="3">
    <location>
        <begin position="21"/>
        <end position="204"/>
    </location>
</feature>
<protein>
    <submittedName>
        <fullName evidence="4">Unannotated protein</fullName>
    </submittedName>
</protein>
<dbReference type="AlphaFoldDB" id="A0A6J7KF07"/>
<organism evidence="4">
    <name type="scientific">freshwater metagenome</name>
    <dbReference type="NCBI Taxonomy" id="449393"/>
    <lineage>
        <taxon>unclassified sequences</taxon>
        <taxon>metagenomes</taxon>
        <taxon>ecological metagenomes</taxon>
    </lineage>
</organism>
<gene>
    <name evidence="4" type="ORF">UFOPK3837_00544</name>
</gene>
<dbReference type="SUPFAM" id="SSF53474">
    <property type="entry name" value="alpha/beta-Hydrolases"/>
    <property type="match status" value="1"/>
</dbReference>
<name>A0A6J7KF07_9ZZZZ</name>
<dbReference type="EMBL" id="CAFBNO010000016">
    <property type="protein sequence ID" value="CAB4952742.1"/>
    <property type="molecule type" value="Genomic_DNA"/>
</dbReference>
<dbReference type="InterPro" id="IPR050565">
    <property type="entry name" value="LYPA1-2/EST-like"/>
</dbReference>
<evidence type="ECO:0000259" key="3">
    <source>
        <dbReference type="Pfam" id="PF02230"/>
    </source>
</evidence>
<dbReference type="GO" id="GO:0016787">
    <property type="term" value="F:hydrolase activity"/>
    <property type="evidence" value="ECO:0007669"/>
    <property type="project" value="UniProtKB-KW"/>
</dbReference>
<sequence length="209" mass="22519">MMNAITVFGSSGLDNLESGNPVAVLLHGYGADERDLPGIMSALPDLAWVSPRAPEKTQVGGWGWYETVDPLNPSTEELLDATATLWEWIDAFLPETSPLVVIGFSQGGLMATQLLRTRPSRLLATGILAGFVGQGSMPADEELLALKPKVFYGRGVEDMAITRDAVASLNGWLQSHTRAVTKTYPALGHSIDQRVLQDLSKYLEPLLGA</sequence>
<evidence type="ECO:0000313" key="4">
    <source>
        <dbReference type="EMBL" id="CAB4952742.1"/>
    </source>
</evidence>
<evidence type="ECO:0000256" key="2">
    <source>
        <dbReference type="ARBA" id="ARBA00022801"/>
    </source>
</evidence>
<keyword evidence="2" id="KW-0378">Hydrolase</keyword>
<comment type="similarity">
    <text evidence="1">Belongs to the AB hydrolase superfamily. AB hydrolase 2 family.</text>
</comment>
<dbReference type="InterPro" id="IPR003140">
    <property type="entry name" value="PLipase/COase/thioEstase"/>
</dbReference>